<protein>
    <submittedName>
        <fullName evidence="4">Type II toxin-antitoxin system YafQ family toxin</fullName>
    </submittedName>
</protein>
<name>A0A6I2U7K8_9FIRM</name>
<comment type="caution">
    <text evidence="4">The sequence shown here is derived from an EMBL/GenBank/DDBJ whole genome shotgun (WGS) entry which is preliminary data.</text>
</comment>
<dbReference type="PANTHER" id="PTHR40588:SF1">
    <property type="entry name" value="MRNA INTERFERASE TOXIN YAFQ"/>
    <property type="match status" value="1"/>
</dbReference>
<dbReference type="SUPFAM" id="SSF143011">
    <property type="entry name" value="RelE-like"/>
    <property type="match status" value="1"/>
</dbReference>
<dbReference type="NCBIfam" id="TIGR02385">
    <property type="entry name" value="RelE_StbE"/>
    <property type="match status" value="1"/>
</dbReference>
<sequence length="89" mass="10778">MLYVKESSQYKKDFERAIRQGKKLELLEKVLILLLNRQKLPLQYHDHKLSSNYKDFRECHIQPDWLLIYRIEGDTLFLARLGSHSELFK</sequence>
<dbReference type="InterPro" id="IPR007712">
    <property type="entry name" value="RelE/ParE_toxin"/>
</dbReference>
<dbReference type="PANTHER" id="PTHR40588">
    <property type="entry name" value="MRNA INTERFERASE TOXIN YAFQ"/>
    <property type="match status" value="1"/>
</dbReference>
<evidence type="ECO:0000313" key="5">
    <source>
        <dbReference type="Proteomes" id="UP000433181"/>
    </source>
</evidence>
<dbReference type="AlphaFoldDB" id="A0A6I2U7K8"/>
<accession>A0A6I2U7K8</accession>
<dbReference type="PIRSF" id="PIRSF006156">
    <property type="entry name" value="YafQ"/>
    <property type="match status" value="1"/>
</dbReference>
<reference evidence="4 5" key="1">
    <citation type="submission" date="2019-08" db="EMBL/GenBank/DDBJ databases">
        <title>In-depth cultivation of the pig gut microbiome towards novel bacterial diversity and tailored functional studies.</title>
        <authorList>
            <person name="Wylensek D."/>
            <person name="Hitch T.C.A."/>
            <person name="Clavel T."/>
        </authorList>
    </citation>
    <scope>NUCLEOTIDE SEQUENCE [LARGE SCALE GENOMIC DNA]</scope>
    <source>
        <strain evidence="4 5">WCA-693-APC-5D-A</strain>
    </source>
</reference>
<organism evidence="4 5">
    <name type="scientific">Anaerovibrio slackiae</name>
    <dbReference type="NCBI Taxonomy" id="2652309"/>
    <lineage>
        <taxon>Bacteria</taxon>
        <taxon>Bacillati</taxon>
        <taxon>Bacillota</taxon>
        <taxon>Negativicutes</taxon>
        <taxon>Selenomonadales</taxon>
        <taxon>Selenomonadaceae</taxon>
        <taxon>Anaerovibrio</taxon>
    </lineage>
</organism>
<dbReference type="Gene3D" id="3.30.2310.20">
    <property type="entry name" value="RelE-like"/>
    <property type="match status" value="1"/>
</dbReference>
<dbReference type="FunFam" id="3.30.2310.20:FF:000003">
    <property type="entry name" value="Type II toxin-antitoxin system YafQ family toxin"/>
    <property type="match status" value="1"/>
</dbReference>
<dbReference type="Proteomes" id="UP000433181">
    <property type="component" value="Unassembled WGS sequence"/>
</dbReference>
<keyword evidence="5" id="KW-1185">Reference proteome</keyword>
<evidence type="ECO:0000256" key="2">
    <source>
        <dbReference type="ARBA" id="ARBA00061366"/>
    </source>
</evidence>
<dbReference type="GeneID" id="96777398"/>
<dbReference type="InterPro" id="IPR035093">
    <property type="entry name" value="RelE/ParE_toxin_dom_sf"/>
</dbReference>
<dbReference type="RefSeq" id="WP_154405061.1">
    <property type="nucleotide sequence ID" value="NZ_VUNR01000001.1"/>
</dbReference>
<evidence type="ECO:0000256" key="1">
    <source>
        <dbReference type="ARBA" id="ARBA00022649"/>
    </source>
</evidence>
<dbReference type="GO" id="GO:0004521">
    <property type="term" value="F:RNA endonuclease activity"/>
    <property type="evidence" value="ECO:0007669"/>
    <property type="project" value="TreeGrafter"/>
</dbReference>
<feature type="active site" description="Proton donor" evidence="3">
    <location>
        <position position="84"/>
    </location>
</feature>
<dbReference type="GO" id="GO:0006402">
    <property type="term" value="P:mRNA catabolic process"/>
    <property type="evidence" value="ECO:0007669"/>
    <property type="project" value="TreeGrafter"/>
</dbReference>
<gene>
    <name evidence="4" type="ORF">FYJ84_00550</name>
</gene>
<keyword evidence="1" id="KW-1277">Toxin-antitoxin system</keyword>
<dbReference type="InterPro" id="IPR004386">
    <property type="entry name" value="Toxin_YafQ-like"/>
</dbReference>
<dbReference type="GO" id="GO:0006415">
    <property type="term" value="P:translational termination"/>
    <property type="evidence" value="ECO:0007669"/>
    <property type="project" value="TreeGrafter"/>
</dbReference>
<evidence type="ECO:0000313" key="4">
    <source>
        <dbReference type="EMBL" id="MSU07488.1"/>
    </source>
</evidence>
<proteinExistence type="inferred from homology"/>
<dbReference type="Pfam" id="PF15738">
    <property type="entry name" value="YafQ_toxin"/>
    <property type="match status" value="1"/>
</dbReference>
<dbReference type="EMBL" id="VUNR01000001">
    <property type="protein sequence ID" value="MSU07488.1"/>
    <property type="molecule type" value="Genomic_DNA"/>
</dbReference>
<comment type="similarity">
    <text evidence="2">Belongs to the RelE toxin family. YafQ subfamily.</text>
</comment>
<evidence type="ECO:0000256" key="3">
    <source>
        <dbReference type="PIRSR" id="PIRSR006156-1"/>
    </source>
</evidence>